<sequence length="108" mass="12400">MININIIAVILQRGRRGRGGLMVRPRLWGRRVPASRLDLKIRRALGLLHSKSYVGDQTSSRWCGVEVWRGVCQLRRRPRRLTTAETDDVHPKIAFAMLQNIALICDQN</sequence>
<gene>
    <name evidence="1" type="ORF">AVEN_90388_1</name>
</gene>
<keyword evidence="2" id="KW-1185">Reference proteome</keyword>
<accession>A0A4Y2FY86</accession>
<protein>
    <recommendedName>
        <fullName evidence="3">Transposase Tc1-like domain-containing protein</fullName>
    </recommendedName>
</protein>
<evidence type="ECO:0008006" key="3">
    <source>
        <dbReference type="Google" id="ProtNLM"/>
    </source>
</evidence>
<organism evidence="1 2">
    <name type="scientific">Araneus ventricosus</name>
    <name type="common">Orbweaver spider</name>
    <name type="synonym">Epeira ventricosa</name>
    <dbReference type="NCBI Taxonomy" id="182803"/>
    <lineage>
        <taxon>Eukaryota</taxon>
        <taxon>Metazoa</taxon>
        <taxon>Ecdysozoa</taxon>
        <taxon>Arthropoda</taxon>
        <taxon>Chelicerata</taxon>
        <taxon>Arachnida</taxon>
        <taxon>Araneae</taxon>
        <taxon>Araneomorphae</taxon>
        <taxon>Entelegynae</taxon>
        <taxon>Araneoidea</taxon>
        <taxon>Araneidae</taxon>
        <taxon>Araneus</taxon>
    </lineage>
</organism>
<dbReference type="AlphaFoldDB" id="A0A4Y2FY86"/>
<dbReference type="EMBL" id="BGPR01097190">
    <property type="protein sequence ID" value="GBM44634.1"/>
    <property type="molecule type" value="Genomic_DNA"/>
</dbReference>
<proteinExistence type="predicted"/>
<dbReference type="Proteomes" id="UP000499080">
    <property type="component" value="Unassembled WGS sequence"/>
</dbReference>
<name>A0A4Y2FY86_ARAVE</name>
<comment type="caution">
    <text evidence="1">The sequence shown here is derived from an EMBL/GenBank/DDBJ whole genome shotgun (WGS) entry which is preliminary data.</text>
</comment>
<reference evidence="1 2" key="1">
    <citation type="journal article" date="2019" name="Sci. Rep.">
        <title>Orb-weaving spider Araneus ventricosus genome elucidates the spidroin gene catalogue.</title>
        <authorList>
            <person name="Kono N."/>
            <person name="Nakamura H."/>
            <person name="Ohtoshi R."/>
            <person name="Moran D.A.P."/>
            <person name="Shinohara A."/>
            <person name="Yoshida Y."/>
            <person name="Fujiwara M."/>
            <person name="Mori M."/>
            <person name="Tomita M."/>
            <person name="Arakawa K."/>
        </authorList>
    </citation>
    <scope>NUCLEOTIDE SEQUENCE [LARGE SCALE GENOMIC DNA]</scope>
</reference>
<evidence type="ECO:0000313" key="2">
    <source>
        <dbReference type="Proteomes" id="UP000499080"/>
    </source>
</evidence>
<evidence type="ECO:0000313" key="1">
    <source>
        <dbReference type="EMBL" id="GBM44634.1"/>
    </source>
</evidence>